<name>A0A9D4JBH1_DREPO</name>
<keyword evidence="2" id="KW-1185">Reference proteome</keyword>
<gene>
    <name evidence="1" type="ORF">DPMN_155554</name>
</gene>
<dbReference type="EMBL" id="JAIWYP010000007">
    <property type="protein sequence ID" value="KAH3801892.1"/>
    <property type="molecule type" value="Genomic_DNA"/>
</dbReference>
<evidence type="ECO:0000313" key="2">
    <source>
        <dbReference type="Proteomes" id="UP000828390"/>
    </source>
</evidence>
<proteinExistence type="predicted"/>
<protein>
    <submittedName>
        <fullName evidence="1">Uncharacterized protein</fullName>
    </submittedName>
</protein>
<accession>A0A9D4JBH1</accession>
<comment type="caution">
    <text evidence="1">The sequence shown here is derived from an EMBL/GenBank/DDBJ whole genome shotgun (WGS) entry which is preliminary data.</text>
</comment>
<sequence length="131" mass="15442">MHWEDEQKWTEIARFKPHHKVQQISRRSILSRVLGTRSYHSDDCNSDQARSGCRMITCFLRKKHRNKLPGRTRINAARIGDFRRILKDLPEQDARVIISNLTHIESCYGRTSERNDRWAKDGPTGRQTDII</sequence>
<reference evidence="1" key="1">
    <citation type="journal article" date="2019" name="bioRxiv">
        <title>The Genome of the Zebra Mussel, Dreissena polymorpha: A Resource for Invasive Species Research.</title>
        <authorList>
            <person name="McCartney M.A."/>
            <person name="Auch B."/>
            <person name="Kono T."/>
            <person name="Mallez S."/>
            <person name="Zhang Y."/>
            <person name="Obille A."/>
            <person name="Becker A."/>
            <person name="Abrahante J.E."/>
            <person name="Garbe J."/>
            <person name="Badalamenti J.P."/>
            <person name="Herman A."/>
            <person name="Mangelson H."/>
            <person name="Liachko I."/>
            <person name="Sullivan S."/>
            <person name="Sone E.D."/>
            <person name="Koren S."/>
            <person name="Silverstein K.A.T."/>
            <person name="Beckman K.B."/>
            <person name="Gohl D.M."/>
        </authorList>
    </citation>
    <scope>NUCLEOTIDE SEQUENCE</scope>
    <source>
        <strain evidence="1">Duluth1</strain>
        <tissue evidence="1">Whole animal</tissue>
    </source>
</reference>
<evidence type="ECO:0000313" key="1">
    <source>
        <dbReference type="EMBL" id="KAH3801892.1"/>
    </source>
</evidence>
<reference evidence="1" key="2">
    <citation type="submission" date="2020-11" db="EMBL/GenBank/DDBJ databases">
        <authorList>
            <person name="McCartney M.A."/>
            <person name="Auch B."/>
            <person name="Kono T."/>
            <person name="Mallez S."/>
            <person name="Becker A."/>
            <person name="Gohl D.M."/>
            <person name="Silverstein K.A.T."/>
            <person name="Koren S."/>
            <person name="Bechman K.B."/>
            <person name="Herman A."/>
            <person name="Abrahante J.E."/>
            <person name="Garbe J."/>
        </authorList>
    </citation>
    <scope>NUCLEOTIDE SEQUENCE</scope>
    <source>
        <strain evidence="1">Duluth1</strain>
        <tissue evidence="1">Whole animal</tissue>
    </source>
</reference>
<dbReference type="AlphaFoldDB" id="A0A9D4JBH1"/>
<organism evidence="1 2">
    <name type="scientific">Dreissena polymorpha</name>
    <name type="common">Zebra mussel</name>
    <name type="synonym">Mytilus polymorpha</name>
    <dbReference type="NCBI Taxonomy" id="45954"/>
    <lineage>
        <taxon>Eukaryota</taxon>
        <taxon>Metazoa</taxon>
        <taxon>Spiralia</taxon>
        <taxon>Lophotrochozoa</taxon>
        <taxon>Mollusca</taxon>
        <taxon>Bivalvia</taxon>
        <taxon>Autobranchia</taxon>
        <taxon>Heteroconchia</taxon>
        <taxon>Euheterodonta</taxon>
        <taxon>Imparidentia</taxon>
        <taxon>Neoheterodontei</taxon>
        <taxon>Myida</taxon>
        <taxon>Dreissenoidea</taxon>
        <taxon>Dreissenidae</taxon>
        <taxon>Dreissena</taxon>
    </lineage>
</organism>
<dbReference type="Proteomes" id="UP000828390">
    <property type="component" value="Unassembled WGS sequence"/>
</dbReference>